<feature type="transmembrane region" description="Helical" evidence="1">
    <location>
        <begin position="60"/>
        <end position="84"/>
    </location>
</feature>
<proteinExistence type="predicted"/>
<protein>
    <submittedName>
        <fullName evidence="2">Uncharacterized protein</fullName>
    </submittedName>
</protein>
<dbReference type="Proteomes" id="UP000029981">
    <property type="component" value="Chromosome 3"/>
</dbReference>
<dbReference type="Gramene" id="KGN58797">
    <property type="protein sequence ID" value="KGN58797"/>
    <property type="gene ID" value="Csa_3G732540"/>
</dbReference>
<keyword evidence="1" id="KW-1133">Transmembrane helix</keyword>
<organism evidence="2 3">
    <name type="scientific">Cucumis sativus</name>
    <name type="common">Cucumber</name>
    <dbReference type="NCBI Taxonomy" id="3659"/>
    <lineage>
        <taxon>Eukaryota</taxon>
        <taxon>Viridiplantae</taxon>
        <taxon>Streptophyta</taxon>
        <taxon>Embryophyta</taxon>
        <taxon>Tracheophyta</taxon>
        <taxon>Spermatophyta</taxon>
        <taxon>Magnoliopsida</taxon>
        <taxon>eudicotyledons</taxon>
        <taxon>Gunneridae</taxon>
        <taxon>Pentapetalae</taxon>
        <taxon>rosids</taxon>
        <taxon>fabids</taxon>
        <taxon>Cucurbitales</taxon>
        <taxon>Cucurbitaceae</taxon>
        <taxon>Benincaseae</taxon>
        <taxon>Cucumis</taxon>
    </lineage>
</organism>
<name>A0A0A0LDH8_CUCSA</name>
<feature type="transmembrane region" description="Helical" evidence="1">
    <location>
        <begin position="6"/>
        <end position="27"/>
    </location>
</feature>
<keyword evidence="1" id="KW-0812">Transmembrane</keyword>
<accession>A0A0A0LDH8</accession>
<keyword evidence="1" id="KW-0472">Membrane</keyword>
<reference evidence="2 3" key="2">
    <citation type="journal article" date="2009" name="PLoS ONE">
        <title>An integrated genetic and cytogenetic map of the cucumber genome.</title>
        <authorList>
            <person name="Ren Y."/>
            <person name="Zhang Z."/>
            <person name="Liu J."/>
            <person name="Staub J.E."/>
            <person name="Han Y."/>
            <person name="Cheng Z."/>
            <person name="Li X."/>
            <person name="Lu J."/>
            <person name="Miao H."/>
            <person name="Kang H."/>
            <person name="Xie B."/>
            <person name="Gu X."/>
            <person name="Wang X."/>
            <person name="Du Y."/>
            <person name="Jin W."/>
            <person name="Huang S."/>
        </authorList>
    </citation>
    <scope>NUCLEOTIDE SEQUENCE [LARGE SCALE GENOMIC DNA]</scope>
    <source>
        <strain evidence="3">cv. 9930</strain>
    </source>
</reference>
<evidence type="ECO:0000256" key="1">
    <source>
        <dbReference type="SAM" id="Phobius"/>
    </source>
</evidence>
<evidence type="ECO:0000313" key="3">
    <source>
        <dbReference type="Proteomes" id="UP000029981"/>
    </source>
</evidence>
<reference evidence="2 3" key="1">
    <citation type="journal article" date="2009" name="Nat. Genet.">
        <title>The genome of the cucumber, Cucumis sativus L.</title>
        <authorList>
            <person name="Huang S."/>
            <person name="Li R."/>
            <person name="Zhang Z."/>
            <person name="Li L."/>
            <person name="Gu X."/>
            <person name="Fan W."/>
            <person name="Lucas W.J."/>
            <person name="Wang X."/>
            <person name="Xie B."/>
            <person name="Ni P."/>
            <person name="Ren Y."/>
            <person name="Zhu H."/>
            <person name="Li J."/>
            <person name="Lin K."/>
            <person name="Jin W."/>
            <person name="Fei Z."/>
            <person name="Li G."/>
            <person name="Staub J."/>
            <person name="Kilian A."/>
            <person name="van der Vossen E.A."/>
            <person name="Wu Y."/>
            <person name="Guo J."/>
            <person name="He J."/>
            <person name="Jia Z."/>
            <person name="Ren Y."/>
            <person name="Tian G."/>
            <person name="Lu Y."/>
            <person name="Ruan J."/>
            <person name="Qian W."/>
            <person name="Wang M."/>
            <person name="Huang Q."/>
            <person name="Li B."/>
            <person name="Xuan Z."/>
            <person name="Cao J."/>
            <person name="Asan"/>
            <person name="Wu Z."/>
            <person name="Zhang J."/>
            <person name="Cai Q."/>
            <person name="Bai Y."/>
            <person name="Zhao B."/>
            <person name="Han Y."/>
            <person name="Li Y."/>
            <person name="Li X."/>
            <person name="Wang S."/>
            <person name="Shi Q."/>
            <person name="Liu S."/>
            <person name="Cho W.K."/>
            <person name="Kim J.Y."/>
            <person name="Xu Y."/>
            <person name="Heller-Uszynska K."/>
            <person name="Miao H."/>
            <person name="Cheng Z."/>
            <person name="Zhang S."/>
            <person name="Wu J."/>
            <person name="Yang Y."/>
            <person name="Kang H."/>
            <person name="Li M."/>
            <person name="Liang H."/>
            <person name="Ren X."/>
            <person name="Shi Z."/>
            <person name="Wen M."/>
            <person name="Jian M."/>
            <person name="Yang H."/>
            <person name="Zhang G."/>
            <person name="Yang Z."/>
            <person name="Chen R."/>
            <person name="Liu S."/>
            <person name="Li J."/>
            <person name="Ma L."/>
            <person name="Liu H."/>
            <person name="Zhou Y."/>
            <person name="Zhao J."/>
            <person name="Fang X."/>
            <person name="Li G."/>
            <person name="Fang L."/>
            <person name="Li Y."/>
            <person name="Liu D."/>
            <person name="Zheng H."/>
            <person name="Zhang Y."/>
            <person name="Qin N."/>
            <person name="Li Z."/>
            <person name="Yang G."/>
            <person name="Yang S."/>
            <person name="Bolund L."/>
            <person name="Kristiansen K."/>
            <person name="Zheng H."/>
            <person name="Li S."/>
            <person name="Zhang X."/>
            <person name="Yang H."/>
            <person name="Wang J."/>
            <person name="Sun R."/>
            <person name="Zhang B."/>
            <person name="Jiang S."/>
            <person name="Wang J."/>
            <person name="Du Y."/>
            <person name="Li S."/>
        </authorList>
    </citation>
    <scope>NUCLEOTIDE SEQUENCE [LARGE SCALE GENOMIC DNA]</scope>
    <source>
        <strain evidence="3">cv. 9930</strain>
    </source>
</reference>
<dbReference type="EMBL" id="CM002924">
    <property type="protein sequence ID" value="KGN58797.1"/>
    <property type="molecule type" value="Genomic_DNA"/>
</dbReference>
<reference evidence="2 3" key="4">
    <citation type="journal article" date="2011" name="BMC Genomics">
        <title>RNA-Seq improves annotation of protein-coding genes in the cucumber genome.</title>
        <authorList>
            <person name="Li Z."/>
            <person name="Zhang Z."/>
            <person name="Yan P."/>
            <person name="Huang S."/>
            <person name="Fei Z."/>
            <person name="Lin K."/>
        </authorList>
    </citation>
    <scope>NUCLEOTIDE SEQUENCE [LARGE SCALE GENOMIC DNA]</scope>
    <source>
        <strain evidence="3">cv. 9930</strain>
    </source>
</reference>
<sequence length="101" mass="11109">MESQVIPLSDVLHLLLELFCFLLAFLLENQLTPPASLSSTCTACLIIQDRSHNSRPFESLPAVLLLMFYASFAALDGLKALFFLPTLEFSADHLPPSGWAA</sequence>
<gene>
    <name evidence="2" type="ORF">Csa_3G732540</name>
</gene>
<evidence type="ECO:0000313" key="2">
    <source>
        <dbReference type="EMBL" id="KGN58797.1"/>
    </source>
</evidence>
<dbReference type="AlphaFoldDB" id="A0A0A0LDH8"/>
<keyword evidence="3" id="KW-1185">Reference proteome</keyword>
<reference evidence="2 3" key="3">
    <citation type="journal article" date="2010" name="BMC Genomics">
        <title>Transcriptome sequencing and comparative analysis of cucumber flowers with different sex types.</title>
        <authorList>
            <person name="Guo S."/>
            <person name="Zheng Y."/>
            <person name="Joung J.G."/>
            <person name="Liu S."/>
            <person name="Zhang Z."/>
            <person name="Crasta O.R."/>
            <person name="Sobral B.W."/>
            <person name="Xu Y."/>
            <person name="Huang S."/>
            <person name="Fei Z."/>
        </authorList>
    </citation>
    <scope>NUCLEOTIDE SEQUENCE [LARGE SCALE GENOMIC DNA]</scope>
    <source>
        <strain evidence="3">cv. 9930</strain>
    </source>
</reference>